<evidence type="ECO:0000256" key="9">
    <source>
        <dbReference type="ARBA" id="ARBA00022989"/>
    </source>
</evidence>
<dbReference type="GO" id="GO:0046872">
    <property type="term" value="F:metal ion binding"/>
    <property type="evidence" value="ECO:0007669"/>
    <property type="project" value="UniProtKB-KW"/>
</dbReference>
<evidence type="ECO:0000256" key="12">
    <source>
        <dbReference type="ARBA" id="ARBA00037975"/>
    </source>
</evidence>
<keyword evidence="3" id="KW-0813">Transport</keyword>
<proteinExistence type="inferred from homology"/>
<dbReference type="RefSeq" id="WP_010459598.1">
    <property type="nucleotide sequence ID" value="NZ_CP005960.1"/>
</dbReference>
<dbReference type="InterPro" id="IPR011577">
    <property type="entry name" value="Cyt_b561_bac/Ni-Hgenase"/>
</dbReference>
<keyword evidence="6 13" id="KW-0812">Transmembrane</keyword>
<evidence type="ECO:0000256" key="1">
    <source>
        <dbReference type="ARBA" id="ARBA00001970"/>
    </source>
</evidence>
<dbReference type="HOGENOM" id="CLU_095321_3_0_6"/>
<organism evidence="15 16">
    <name type="scientific">Pseudomonas mandelii JR-1</name>
    <dbReference type="NCBI Taxonomy" id="1147786"/>
    <lineage>
        <taxon>Bacteria</taxon>
        <taxon>Pseudomonadati</taxon>
        <taxon>Pseudomonadota</taxon>
        <taxon>Gammaproteobacteria</taxon>
        <taxon>Pseudomonadales</taxon>
        <taxon>Pseudomonadaceae</taxon>
        <taxon>Pseudomonas</taxon>
    </lineage>
</organism>
<gene>
    <name evidence="15" type="ORF">OU5_0784</name>
</gene>
<dbReference type="InterPro" id="IPR016174">
    <property type="entry name" value="Di-haem_cyt_TM"/>
</dbReference>
<feature type="transmembrane region" description="Helical" evidence="13">
    <location>
        <begin position="149"/>
        <end position="168"/>
    </location>
</feature>
<keyword evidence="7" id="KW-0479">Metal-binding</keyword>
<feature type="transmembrane region" description="Helical" evidence="13">
    <location>
        <begin position="90"/>
        <end position="111"/>
    </location>
</feature>
<name>A0A024E6B6_9PSED</name>
<dbReference type="KEGG" id="pman:OU5_0784"/>
<feature type="transmembrane region" description="Helical" evidence="13">
    <location>
        <begin position="46"/>
        <end position="69"/>
    </location>
</feature>
<dbReference type="GO" id="GO:0020037">
    <property type="term" value="F:heme binding"/>
    <property type="evidence" value="ECO:0007669"/>
    <property type="project" value="TreeGrafter"/>
</dbReference>
<evidence type="ECO:0000313" key="16">
    <source>
        <dbReference type="Proteomes" id="UP000026913"/>
    </source>
</evidence>
<evidence type="ECO:0000256" key="11">
    <source>
        <dbReference type="ARBA" id="ARBA00023136"/>
    </source>
</evidence>
<evidence type="ECO:0000259" key="14">
    <source>
        <dbReference type="Pfam" id="PF01292"/>
    </source>
</evidence>
<dbReference type="GO" id="GO:0005886">
    <property type="term" value="C:plasma membrane"/>
    <property type="evidence" value="ECO:0007669"/>
    <property type="project" value="UniProtKB-SubCell"/>
</dbReference>
<comment type="cofactor">
    <cofactor evidence="1">
        <name>heme b</name>
        <dbReference type="ChEBI" id="CHEBI:60344"/>
    </cofactor>
</comment>
<accession>A0A024E6B6</accession>
<reference evidence="15 16" key="1">
    <citation type="journal article" date="2012" name="J. Bacteriol.">
        <title>Genome sequence of cold-adapted Pseudomonas mandelii strain JR-1.</title>
        <authorList>
            <person name="Jang S.H."/>
            <person name="Kim J."/>
            <person name="Kim J."/>
            <person name="Hong S."/>
            <person name="Lee C."/>
        </authorList>
    </citation>
    <scope>NUCLEOTIDE SEQUENCE [LARGE SCALE GENOMIC DNA]</scope>
    <source>
        <strain evidence="15 16">JR-1</strain>
    </source>
</reference>
<evidence type="ECO:0000256" key="4">
    <source>
        <dbReference type="ARBA" id="ARBA00022475"/>
    </source>
</evidence>
<dbReference type="SUPFAM" id="SSF81342">
    <property type="entry name" value="Transmembrane di-heme cytochromes"/>
    <property type="match status" value="1"/>
</dbReference>
<sequence>MTRESMTHRYGKFSITLHWLMLALFVGVYACIEIKGLLPKGQPLRAMFLGLHGLFGLSIFALVWVRLLGRLTPRPPITPALPKWQTGVSHLMHLALYVLMIATPLLAWLMLSAGGKPMPYFEFYLPSPVAVDPDLAKQFKYWHELLGSAGYWLIGLHAAAGLFHHYWVRDNTLTRMLPGRTNNPINQRQR</sequence>
<keyword evidence="5" id="KW-0349">Heme</keyword>
<dbReference type="InterPro" id="IPR052168">
    <property type="entry name" value="Cytochrome_b561_oxidase"/>
</dbReference>
<dbReference type="EMBL" id="CP005960">
    <property type="protein sequence ID" value="AHZ67863.1"/>
    <property type="molecule type" value="Genomic_DNA"/>
</dbReference>
<feature type="domain" description="Cytochrome b561 bacterial/Ni-hydrogenase" evidence="14">
    <location>
        <begin position="9"/>
        <end position="179"/>
    </location>
</feature>
<dbReference type="AlphaFoldDB" id="A0A024E6B6"/>
<dbReference type="GO" id="GO:0009055">
    <property type="term" value="F:electron transfer activity"/>
    <property type="evidence" value="ECO:0007669"/>
    <property type="project" value="InterPro"/>
</dbReference>
<evidence type="ECO:0000256" key="10">
    <source>
        <dbReference type="ARBA" id="ARBA00023004"/>
    </source>
</evidence>
<evidence type="ECO:0000256" key="8">
    <source>
        <dbReference type="ARBA" id="ARBA00022982"/>
    </source>
</evidence>
<evidence type="ECO:0000256" key="5">
    <source>
        <dbReference type="ARBA" id="ARBA00022617"/>
    </source>
</evidence>
<dbReference type="Pfam" id="PF01292">
    <property type="entry name" value="Ni_hydr_CYTB"/>
    <property type="match status" value="1"/>
</dbReference>
<dbReference type="PROSITE" id="PS51257">
    <property type="entry name" value="PROKAR_LIPOPROTEIN"/>
    <property type="match status" value="1"/>
</dbReference>
<keyword evidence="8" id="KW-0249">Electron transport</keyword>
<evidence type="ECO:0000256" key="6">
    <source>
        <dbReference type="ARBA" id="ARBA00022692"/>
    </source>
</evidence>
<evidence type="ECO:0000313" key="15">
    <source>
        <dbReference type="EMBL" id="AHZ67863.1"/>
    </source>
</evidence>
<dbReference type="Proteomes" id="UP000026913">
    <property type="component" value="Chromosome"/>
</dbReference>
<keyword evidence="4" id="KW-1003">Cell membrane</keyword>
<keyword evidence="9 13" id="KW-1133">Transmembrane helix</keyword>
<keyword evidence="11 13" id="KW-0472">Membrane</keyword>
<dbReference type="PANTHER" id="PTHR30529">
    <property type="entry name" value="CYTOCHROME B561"/>
    <property type="match status" value="1"/>
</dbReference>
<dbReference type="GO" id="GO:0022904">
    <property type="term" value="P:respiratory electron transport chain"/>
    <property type="evidence" value="ECO:0007669"/>
    <property type="project" value="InterPro"/>
</dbReference>
<keyword evidence="10" id="KW-0408">Iron</keyword>
<evidence type="ECO:0000256" key="3">
    <source>
        <dbReference type="ARBA" id="ARBA00022448"/>
    </source>
</evidence>
<protein>
    <submittedName>
        <fullName evidence="15">Cytochrome B561</fullName>
    </submittedName>
</protein>
<evidence type="ECO:0000256" key="13">
    <source>
        <dbReference type="SAM" id="Phobius"/>
    </source>
</evidence>
<evidence type="ECO:0000256" key="2">
    <source>
        <dbReference type="ARBA" id="ARBA00004651"/>
    </source>
</evidence>
<comment type="similarity">
    <text evidence="12">Belongs to the cytochrome b561 family.</text>
</comment>
<dbReference type="PANTHER" id="PTHR30529:SF3">
    <property type="entry name" value="CYTOCHROME B561 HOMOLOG 1"/>
    <property type="match status" value="1"/>
</dbReference>
<dbReference type="OrthoDB" id="8589936at2"/>
<evidence type="ECO:0000256" key="7">
    <source>
        <dbReference type="ARBA" id="ARBA00022723"/>
    </source>
</evidence>
<comment type="subcellular location">
    <subcellularLocation>
        <location evidence="2">Cell membrane</location>
        <topology evidence="2">Multi-pass membrane protein</topology>
    </subcellularLocation>
</comment>